<gene>
    <name evidence="1" type="ORF">B0H17DRAFT_1134823</name>
</gene>
<dbReference type="AlphaFoldDB" id="A0AAD7DEB7"/>
<proteinExistence type="predicted"/>
<sequence>MSFTLLDHHVRSSGSTPGAGISGVLDECLPELFLSPKDTENFWETLFGTSENPDGVASIFQLMTDDDDDILAWWKIMHTMFDAWPSMAISTALSTVVAKELLNAGFRDGLDYLEGVTIH</sequence>
<protein>
    <submittedName>
        <fullName evidence="1">Uncharacterized protein</fullName>
    </submittedName>
</protein>
<reference evidence="1" key="1">
    <citation type="submission" date="2023-03" db="EMBL/GenBank/DDBJ databases">
        <title>Massive genome expansion in bonnet fungi (Mycena s.s.) driven by repeated elements and novel gene families across ecological guilds.</title>
        <authorList>
            <consortium name="Lawrence Berkeley National Laboratory"/>
            <person name="Harder C.B."/>
            <person name="Miyauchi S."/>
            <person name="Viragh M."/>
            <person name="Kuo A."/>
            <person name="Thoen E."/>
            <person name="Andreopoulos B."/>
            <person name="Lu D."/>
            <person name="Skrede I."/>
            <person name="Drula E."/>
            <person name="Henrissat B."/>
            <person name="Morin E."/>
            <person name="Kohler A."/>
            <person name="Barry K."/>
            <person name="LaButti K."/>
            <person name="Morin E."/>
            <person name="Salamov A."/>
            <person name="Lipzen A."/>
            <person name="Mereny Z."/>
            <person name="Hegedus B."/>
            <person name="Baldrian P."/>
            <person name="Stursova M."/>
            <person name="Weitz H."/>
            <person name="Taylor A."/>
            <person name="Grigoriev I.V."/>
            <person name="Nagy L.G."/>
            <person name="Martin F."/>
            <person name="Kauserud H."/>
        </authorList>
    </citation>
    <scope>NUCLEOTIDE SEQUENCE</scope>
    <source>
        <strain evidence="1">CBHHK067</strain>
    </source>
</reference>
<name>A0AAD7DEB7_MYCRO</name>
<keyword evidence="2" id="KW-1185">Reference proteome</keyword>
<dbReference type="EMBL" id="JARKIE010000070">
    <property type="protein sequence ID" value="KAJ7689686.1"/>
    <property type="molecule type" value="Genomic_DNA"/>
</dbReference>
<evidence type="ECO:0000313" key="1">
    <source>
        <dbReference type="EMBL" id="KAJ7689686.1"/>
    </source>
</evidence>
<evidence type="ECO:0000313" key="2">
    <source>
        <dbReference type="Proteomes" id="UP001221757"/>
    </source>
</evidence>
<dbReference type="Proteomes" id="UP001221757">
    <property type="component" value="Unassembled WGS sequence"/>
</dbReference>
<accession>A0AAD7DEB7</accession>
<comment type="caution">
    <text evidence="1">The sequence shown here is derived from an EMBL/GenBank/DDBJ whole genome shotgun (WGS) entry which is preliminary data.</text>
</comment>
<organism evidence="1 2">
    <name type="scientific">Mycena rosella</name>
    <name type="common">Pink bonnet</name>
    <name type="synonym">Agaricus rosellus</name>
    <dbReference type="NCBI Taxonomy" id="1033263"/>
    <lineage>
        <taxon>Eukaryota</taxon>
        <taxon>Fungi</taxon>
        <taxon>Dikarya</taxon>
        <taxon>Basidiomycota</taxon>
        <taxon>Agaricomycotina</taxon>
        <taxon>Agaricomycetes</taxon>
        <taxon>Agaricomycetidae</taxon>
        <taxon>Agaricales</taxon>
        <taxon>Marasmiineae</taxon>
        <taxon>Mycenaceae</taxon>
        <taxon>Mycena</taxon>
    </lineage>
</organism>